<name>A0AAN6ZXG9_9PEZI</name>
<reference evidence="2" key="1">
    <citation type="journal article" date="2023" name="Mol. Phylogenet. Evol.">
        <title>Genome-scale phylogeny and comparative genomics of the fungal order Sordariales.</title>
        <authorList>
            <person name="Hensen N."/>
            <person name="Bonometti L."/>
            <person name="Westerberg I."/>
            <person name="Brannstrom I.O."/>
            <person name="Guillou S."/>
            <person name="Cros-Aarteil S."/>
            <person name="Calhoun S."/>
            <person name="Haridas S."/>
            <person name="Kuo A."/>
            <person name="Mondo S."/>
            <person name="Pangilinan J."/>
            <person name="Riley R."/>
            <person name="LaButti K."/>
            <person name="Andreopoulos B."/>
            <person name="Lipzen A."/>
            <person name="Chen C."/>
            <person name="Yan M."/>
            <person name="Daum C."/>
            <person name="Ng V."/>
            <person name="Clum A."/>
            <person name="Steindorff A."/>
            <person name="Ohm R.A."/>
            <person name="Martin F."/>
            <person name="Silar P."/>
            <person name="Natvig D.O."/>
            <person name="Lalanne C."/>
            <person name="Gautier V."/>
            <person name="Ament-Velasquez S.L."/>
            <person name="Kruys A."/>
            <person name="Hutchinson M.I."/>
            <person name="Powell A.J."/>
            <person name="Barry K."/>
            <person name="Miller A.N."/>
            <person name="Grigoriev I.V."/>
            <person name="Debuchy R."/>
            <person name="Gladieux P."/>
            <person name="Hiltunen Thoren M."/>
            <person name="Johannesson H."/>
        </authorList>
    </citation>
    <scope>NUCLEOTIDE SEQUENCE</scope>
    <source>
        <strain evidence="2">CBS 538.74</strain>
    </source>
</reference>
<sequence length="377" mass="40734">MADTTGHRVGWRPSQRDDWEQPHLSVEEPKLGGGSVRPVMALNRTISSRPRQPYTYRHSGSSSFVTDVSHDDGQLPAHITSQPRLAIPKSRTFSLLSSLTQSFSRGSLTSQAPSSRIVSGESHASSIAAHDKVITHQPLSRTLVSRNNPASPTTATPSSPTTSPPDNPKEVATAMPPQYWAGRFMALQDRFHNEMLEPHQLSRICQAQGALSFLPDLTSSRASAAAAQNNPSISAYALTRVARTASSKYKPAQNGGTRLPSRIPQSATSGAILQSTPYGYPRSSSFNQSITIPSTVLPFTMMAPDENSIPEHPTAVMMGTGIGTTTLPSLNNNTTTYPLLHAAAANDDDDDDIRTRRVFLHLEQLCVTDVARMSLKA</sequence>
<proteinExistence type="predicted"/>
<feature type="compositionally biased region" description="Basic and acidic residues" evidence="1">
    <location>
        <begin position="14"/>
        <end position="30"/>
    </location>
</feature>
<evidence type="ECO:0000313" key="2">
    <source>
        <dbReference type="EMBL" id="KAK4155600.1"/>
    </source>
</evidence>
<dbReference type="EMBL" id="MU856884">
    <property type="protein sequence ID" value="KAK4155600.1"/>
    <property type="molecule type" value="Genomic_DNA"/>
</dbReference>
<organism evidence="2 3">
    <name type="scientific">Chaetomidium leptoderma</name>
    <dbReference type="NCBI Taxonomy" id="669021"/>
    <lineage>
        <taxon>Eukaryota</taxon>
        <taxon>Fungi</taxon>
        <taxon>Dikarya</taxon>
        <taxon>Ascomycota</taxon>
        <taxon>Pezizomycotina</taxon>
        <taxon>Sordariomycetes</taxon>
        <taxon>Sordariomycetidae</taxon>
        <taxon>Sordariales</taxon>
        <taxon>Chaetomiaceae</taxon>
        <taxon>Chaetomidium</taxon>
    </lineage>
</organism>
<reference evidence="2" key="2">
    <citation type="submission" date="2023-05" db="EMBL/GenBank/DDBJ databases">
        <authorList>
            <consortium name="Lawrence Berkeley National Laboratory"/>
            <person name="Steindorff A."/>
            <person name="Hensen N."/>
            <person name="Bonometti L."/>
            <person name="Westerberg I."/>
            <person name="Brannstrom I.O."/>
            <person name="Guillou S."/>
            <person name="Cros-Aarteil S."/>
            <person name="Calhoun S."/>
            <person name="Haridas S."/>
            <person name="Kuo A."/>
            <person name="Mondo S."/>
            <person name="Pangilinan J."/>
            <person name="Riley R."/>
            <person name="Labutti K."/>
            <person name="Andreopoulos B."/>
            <person name="Lipzen A."/>
            <person name="Chen C."/>
            <person name="Yanf M."/>
            <person name="Daum C."/>
            <person name="Ng V."/>
            <person name="Clum A."/>
            <person name="Ohm R."/>
            <person name="Martin F."/>
            <person name="Silar P."/>
            <person name="Natvig D."/>
            <person name="Lalanne C."/>
            <person name="Gautier V."/>
            <person name="Ament-Velasquez S.L."/>
            <person name="Kruys A."/>
            <person name="Hutchinson M.I."/>
            <person name="Powell A.J."/>
            <person name="Barry K."/>
            <person name="Miller A.N."/>
            <person name="Grigoriev I.V."/>
            <person name="Debuchy R."/>
            <person name="Gladieux P."/>
            <person name="Thoren M.H."/>
            <person name="Johannesson H."/>
        </authorList>
    </citation>
    <scope>NUCLEOTIDE SEQUENCE</scope>
    <source>
        <strain evidence="2">CBS 538.74</strain>
    </source>
</reference>
<feature type="region of interest" description="Disordered" evidence="1">
    <location>
        <begin position="104"/>
        <end position="123"/>
    </location>
</feature>
<feature type="region of interest" description="Disordered" evidence="1">
    <location>
        <begin position="1"/>
        <end position="36"/>
    </location>
</feature>
<feature type="region of interest" description="Disordered" evidence="1">
    <location>
        <begin position="135"/>
        <end position="173"/>
    </location>
</feature>
<protein>
    <submittedName>
        <fullName evidence="2">Uncharacterized protein</fullName>
    </submittedName>
</protein>
<gene>
    <name evidence="2" type="ORF">C8A00DRAFT_41788</name>
</gene>
<dbReference type="Proteomes" id="UP001302745">
    <property type="component" value="Unassembled WGS sequence"/>
</dbReference>
<dbReference type="AlphaFoldDB" id="A0AAN6ZXG9"/>
<feature type="compositionally biased region" description="Polar residues" evidence="1">
    <location>
        <begin position="137"/>
        <end position="148"/>
    </location>
</feature>
<feature type="compositionally biased region" description="Low complexity" evidence="1">
    <location>
        <begin position="149"/>
        <end position="161"/>
    </location>
</feature>
<evidence type="ECO:0000313" key="3">
    <source>
        <dbReference type="Proteomes" id="UP001302745"/>
    </source>
</evidence>
<accession>A0AAN6ZXG9</accession>
<keyword evidence="3" id="KW-1185">Reference proteome</keyword>
<evidence type="ECO:0000256" key="1">
    <source>
        <dbReference type="SAM" id="MobiDB-lite"/>
    </source>
</evidence>
<comment type="caution">
    <text evidence="2">The sequence shown here is derived from an EMBL/GenBank/DDBJ whole genome shotgun (WGS) entry which is preliminary data.</text>
</comment>
<feature type="compositionally biased region" description="Polar residues" evidence="1">
    <location>
        <begin position="106"/>
        <end position="123"/>
    </location>
</feature>